<sequence>MKDRVEDPSQRGEGAEKTKKPHKQGKKVKDHDRPPPAPLLSAHIQQTPLRILLPAHISIPAPPATLPLSGPIPLSLCILSIPTGMKHSAPLEKHNCCLCASEDDLCDDLKWVEGSFEALQSSHEEILCCNNHIVETSCWVQWGKEVVESQLHDARYEMKLLGNMLKSSAGFSNDSLVQRLQSDQELLALEYVLMLHQLDLPGFINCDSTVAELPLFVEAHSALSNTVPSITNEACQSQLALRMVLEDFNLQYPHICHLLQCSTSGWTEQTLARNAGFETVISAIKLIFNQDCTIQYGCHLQFTSDLFLLQNLCNAQGSSLWEAIRGLLNGLDIVADSPSSPTVPRTISSSVSYLLLTNPSSSPAVPVVPVTLMARISVGVQRSPNVVVNVPLPPEDMEDLEYMSNGEIFGRQNEEEIEVDELKDEDSSAEVAVTEGVVPPGIVNLDVSVVMEDGMDTAVDAVGSMGGNAPVPSPSSFLPDPKYPLFLPSSEPSLTGSAML</sequence>
<feature type="compositionally biased region" description="Basic and acidic residues" evidence="1">
    <location>
        <begin position="1"/>
        <end position="18"/>
    </location>
</feature>
<evidence type="ECO:0000256" key="1">
    <source>
        <dbReference type="SAM" id="MobiDB-lite"/>
    </source>
</evidence>
<keyword evidence="3" id="KW-1185">Reference proteome</keyword>
<reference evidence="2" key="1">
    <citation type="submission" date="2020-11" db="EMBL/GenBank/DDBJ databases">
        <authorList>
            <consortium name="DOE Joint Genome Institute"/>
            <person name="Ahrendt S."/>
            <person name="Riley R."/>
            <person name="Andreopoulos W."/>
            <person name="Labutti K."/>
            <person name="Pangilinan J."/>
            <person name="Ruiz-Duenas F.J."/>
            <person name="Barrasa J.M."/>
            <person name="Sanchez-Garcia M."/>
            <person name="Camarero S."/>
            <person name="Miyauchi S."/>
            <person name="Serrano A."/>
            <person name="Linde D."/>
            <person name="Babiker R."/>
            <person name="Drula E."/>
            <person name="Ayuso-Fernandez I."/>
            <person name="Pacheco R."/>
            <person name="Padilla G."/>
            <person name="Ferreira P."/>
            <person name="Barriuso J."/>
            <person name="Kellner H."/>
            <person name="Castanera R."/>
            <person name="Alfaro M."/>
            <person name="Ramirez L."/>
            <person name="Pisabarro A.G."/>
            <person name="Kuo A."/>
            <person name="Tritt A."/>
            <person name="Lipzen A."/>
            <person name="He G."/>
            <person name="Yan M."/>
            <person name="Ng V."/>
            <person name="Cullen D."/>
            <person name="Martin F."/>
            <person name="Rosso M.-N."/>
            <person name="Henrissat B."/>
            <person name="Hibbett D."/>
            <person name="Martinez A.T."/>
            <person name="Grigoriev I.V."/>
        </authorList>
    </citation>
    <scope>NUCLEOTIDE SEQUENCE</scope>
    <source>
        <strain evidence="2">AH 40177</strain>
    </source>
</reference>
<feature type="region of interest" description="Disordered" evidence="1">
    <location>
        <begin position="1"/>
        <end position="40"/>
    </location>
</feature>
<proteinExistence type="predicted"/>
<protein>
    <submittedName>
        <fullName evidence="2">Uncharacterized protein</fullName>
    </submittedName>
</protein>
<evidence type="ECO:0000313" key="3">
    <source>
        <dbReference type="Proteomes" id="UP000772434"/>
    </source>
</evidence>
<comment type="caution">
    <text evidence="2">The sequence shown here is derived from an EMBL/GenBank/DDBJ whole genome shotgun (WGS) entry which is preliminary data.</text>
</comment>
<gene>
    <name evidence="2" type="ORF">BDP27DRAFT_1431658</name>
</gene>
<dbReference type="AlphaFoldDB" id="A0A9P5P8E0"/>
<dbReference type="EMBL" id="JADNRY010000317">
    <property type="protein sequence ID" value="KAF9059198.1"/>
    <property type="molecule type" value="Genomic_DNA"/>
</dbReference>
<name>A0A9P5P8E0_9AGAR</name>
<evidence type="ECO:0000313" key="2">
    <source>
        <dbReference type="EMBL" id="KAF9059198.1"/>
    </source>
</evidence>
<accession>A0A9P5P8E0</accession>
<dbReference type="Proteomes" id="UP000772434">
    <property type="component" value="Unassembled WGS sequence"/>
</dbReference>
<organism evidence="2 3">
    <name type="scientific">Rhodocollybia butyracea</name>
    <dbReference type="NCBI Taxonomy" id="206335"/>
    <lineage>
        <taxon>Eukaryota</taxon>
        <taxon>Fungi</taxon>
        <taxon>Dikarya</taxon>
        <taxon>Basidiomycota</taxon>
        <taxon>Agaricomycotina</taxon>
        <taxon>Agaricomycetes</taxon>
        <taxon>Agaricomycetidae</taxon>
        <taxon>Agaricales</taxon>
        <taxon>Marasmiineae</taxon>
        <taxon>Omphalotaceae</taxon>
        <taxon>Rhodocollybia</taxon>
    </lineage>
</organism>